<dbReference type="EMBL" id="JACYFU010000001">
    <property type="protein sequence ID" value="MBD8064631.1"/>
    <property type="molecule type" value="Genomic_DNA"/>
</dbReference>
<comment type="caution">
    <text evidence="1">The sequence shown here is derived from an EMBL/GenBank/DDBJ whole genome shotgun (WGS) entry which is preliminary data.</text>
</comment>
<evidence type="ECO:0000313" key="1">
    <source>
        <dbReference type="EMBL" id="MBD8064631.1"/>
    </source>
</evidence>
<dbReference type="RefSeq" id="WP_191772824.1">
    <property type="nucleotide sequence ID" value="NZ_JACYFU010000001.1"/>
</dbReference>
<dbReference type="AlphaFoldDB" id="A0A927FRE4"/>
<protein>
    <submittedName>
        <fullName evidence="1">Uncharacterized protein</fullName>
    </submittedName>
</protein>
<proteinExistence type="predicted"/>
<gene>
    <name evidence="1" type="ORF">IC608_03985</name>
</gene>
<keyword evidence="2" id="KW-1185">Reference proteome</keyword>
<reference evidence="1" key="1">
    <citation type="submission" date="2020-09" db="EMBL/GenBank/DDBJ databases">
        <title>Genome seq and assembly of Devosia sp.</title>
        <authorList>
            <person name="Chhetri G."/>
        </authorList>
    </citation>
    <scope>NUCLEOTIDE SEQUENCE</scope>
    <source>
        <strain evidence="1">PTR5</strain>
    </source>
</reference>
<accession>A0A927FRE4</accession>
<dbReference type="Proteomes" id="UP000654108">
    <property type="component" value="Unassembled WGS sequence"/>
</dbReference>
<evidence type="ECO:0000313" key="2">
    <source>
        <dbReference type="Proteomes" id="UP000654108"/>
    </source>
</evidence>
<organism evidence="1 2">
    <name type="scientific">Devosia oryzisoli</name>
    <dbReference type="NCBI Taxonomy" id="2774138"/>
    <lineage>
        <taxon>Bacteria</taxon>
        <taxon>Pseudomonadati</taxon>
        <taxon>Pseudomonadota</taxon>
        <taxon>Alphaproteobacteria</taxon>
        <taxon>Hyphomicrobiales</taxon>
        <taxon>Devosiaceae</taxon>
        <taxon>Devosia</taxon>
    </lineage>
</organism>
<sequence length="119" mass="12784">MSTPRPQPIPVILVTAPGPLLTDLDAGTALLRLPANSGHGHADGEVCVACSSQTDVRTLLFNLIEEQRRGTRPAFQRVVVDASAVRDRQRVLDALNGKLPAQALRDHAVARLFFLADAP</sequence>
<name>A0A927FRE4_9HYPH</name>